<dbReference type="PANTHER" id="PTHR46796:SF15">
    <property type="entry name" value="BLL1074 PROTEIN"/>
    <property type="match status" value="1"/>
</dbReference>
<protein>
    <submittedName>
        <fullName evidence="5">AraC-like DNA-binding protein</fullName>
    </submittedName>
</protein>
<evidence type="ECO:0000313" key="6">
    <source>
        <dbReference type="Proteomes" id="UP001230328"/>
    </source>
</evidence>
<keyword evidence="3" id="KW-0804">Transcription</keyword>
<dbReference type="SMART" id="SM00342">
    <property type="entry name" value="HTH_ARAC"/>
    <property type="match status" value="1"/>
</dbReference>
<dbReference type="Gene3D" id="1.10.10.60">
    <property type="entry name" value="Homeodomain-like"/>
    <property type="match status" value="1"/>
</dbReference>
<keyword evidence="6" id="KW-1185">Reference proteome</keyword>
<accession>A0ABU0SI73</accession>
<organism evidence="5 6">
    <name type="scientific">Streptomyces umbrinus</name>
    <dbReference type="NCBI Taxonomy" id="67370"/>
    <lineage>
        <taxon>Bacteria</taxon>
        <taxon>Bacillati</taxon>
        <taxon>Actinomycetota</taxon>
        <taxon>Actinomycetes</taxon>
        <taxon>Kitasatosporales</taxon>
        <taxon>Streptomycetaceae</taxon>
        <taxon>Streptomyces</taxon>
        <taxon>Streptomyces phaeochromogenes group</taxon>
    </lineage>
</organism>
<dbReference type="Pfam" id="PF20240">
    <property type="entry name" value="DUF6597"/>
    <property type="match status" value="1"/>
</dbReference>
<sequence length="259" mass="27261">MGVGVDVDVDEASRSSIVDGVTYREFRAPTGLLPVVACLWRNDTLVDGTERVVPDGCVDLVWMGDGPPLVVGPDTGPVLWEPTGAPTCGVRLRQGAAGDVLGLPASAVRDLQVPLTEVWPEAGALSEQVATAGDTAESLRLLAGAVLHRRATPDPLATAAARRLADREIRVADLAAELGVGERQLHRRVTAAVGYAPKTLARVARLRRLIGADEASTMSLADQALAAGYASQAHMTDEVHRLTGVTPVRFLEDVRLTAA</sequence>
<evidence type="ECO:0000256" key="3">
    <source>
        <dbReference type="ARBA" id="ARBA00023163"/>
    </source>
</evidence>
<evidence type="ECO:0000313" key="5">
    <source>
        <dbReference type="EMBL" id="MDQ1023268.1"/>
    </source>
</evidence>
<proteinExistence type="predicted"/>
<evidence type="ECO:0000256" key="2">
    <source>
        <dbReference type="ARBA" id="ARBA00023125"/>
    </source>
</evidence>
<dbReference type="InterPro" id="IPR050204">
    <property type="entry name" value="AraC_XylS_family_regulators"/>
</dbReference>
<keyword evidence="1" id="KW-0805">Transcription regulation</keyword>
<feature type="domain" description="HTH araC/xylS-type" evidence="4">
    <location>
        <begin position="154"/>
        <end position="253"/>
    </location>
</feature>
<dbReference type="PROSITE" id="PS01124">
    <property type="entry name" value="HTH_ARAC_FAMILY_2"/>
    <property type="match status" value="1"/>
</dbReference>
<keyword evidence="2" id="KW-0238">DNA-binding</keyword>
<dbReference type="Pfam" id="PF12833">
    <property type="entry name" value="HTH_18"/>
    <property type="match status" value="1"/>
</dbReference>
<dbReference type="InterPro" id="IPR046532">
    <property type="entry name" value="DUF6597"/>
</dbReference>
<dbReference type="EMBL" id="JAUSZI010000002">
    <property type="protein sequence ID" value="MDQ1023268.1"/>
    <property type="molecule type" value="Genomic_DNA"/>
</dbReference>
<evidence type="ECO:0000259" key="4">
    <source>
        <dbReference type="PROSITE" id="PS01124"/>
    </source>
</evidence>
<name>A0ABU0SI73_9ACTN</name>
<dbReference type="InterPro" id="IPR018060">
    <property type="entry name" value="HTH_AraC"/>
</dbReference>
<gene>
    <name evidence="5" type="ORF">QF035_000850</name>
</gene>
<comment type="caution">
    <text evidence="5">The sequence shown here is derived from an EMBL/GenBank/DDBJ whole genome shotgun (WGS) entry which is preliminary data.</text>
</comment>
<dbReference type="PANTHER" id="PTHR46796">
    <property type="entry name" value="HTH-TYPE TRANSCRIPTIONAL ACTIVATOR RHAS-RELATED"/>
    <property type="match status" value="1"/>
</dbReference>
<reference evidence="5 6" key="1">
    <citation type="submission" date="2023-07" db="EMBL/GenBank/DDBJ databases">
        <title>Comparative genomics of wheat-associated soil bacteria to identify genetic determinants of phenazine resistance.</title>
        <authorList>
            <person name="Mouncey N."/>
        </authorList>
    </citation>
    <scope>NUCLEOTIDE SEQUENCE [LARGE SCALE GENOMIC DNA]</scope>
    <source>
        <strain evidence="5 6">V2I4</strain>
    </source>
</reference>
<evidence type="ECO:0000256" key="1">
    <source>
        <dbReference type="ARBA" id="ARBA00023015"/>
    </source>
</evidence>
<dbReference type="Proteomes" id="UP001230328">
    <property type="component" value="Unassembled WGS sequence"/>
</dbReference>